<keyword evidence="7 10" id="KW-1133">Transmembrane helix</keyword>
<keyword evidence="8 10" id="KW-0472">Membrane</keyword>
<comment type="subcellular location">
    <subcellularLocation>
        <location evidence="1">Cell membrane</location>
        <topology evidence="1">Multi-pass membrane protein</topology>
    </subcellularLocation>
</comment>
<evidence type="ECO:0000256" key="6">
    <source>
        <dbReference type="ARBA" id="ARBA00022970"/>
    </source>
</evidence>
<gene>
    <name evidence="11" type="ORF">GNP93_01635</name>
</gene>
<protein>
    <submittedName>
        <fullName evidence="11">Branched-chain amino acid ABC transporter permease</fullName>
    </submittedName>
</protein>
<evidence type="ECO:0000256" key="1">
    <source>
        <dbReference type="ARBA" id="ARBA00004651"/>
    </source>
</evidence>
<comment type="similarity">
    <text evidence="9">Belongs to the binding-protein-dependent transport system permease family. LivHM subfamily.</text>
</comment>
<dbReference type="GO" id="GO:0015192">
    <property type="term" value="F:L-phenylalanine transmembrane transporter activity"/>
    <property type="evidence" value="ECO:0007669"/>
    <property type="project" value="TreeGrafter"/>
</dbReference>
<dbReference type="EMBL" id="WNZX01000001">
    <property type="protein sequence ID" value="MUG69369.1"/>
    <property type="molecule type" value="Genomic_DNA"/>
</dbReference>
<name>A0A7X3CRV5_9BACL</name>
<evidence type="ECO:0000313" key="12">
    <source>
        <dbReference type="Proteomes" id="UP000450917"/>
    </source>
</evidence>
<evidence type="ECO:0000256" key="4">
    <source>
        <dbReference type="ARBA" id="ARBA00022519"/>
    </source>
</evidence>
<evidence type="ECO:0000256" key="10">
    <source>
        <dbReference type="SAM" id="Phobius"/>
    </source>
</evidence>
<feature type="transmembrane region" description="Helical" evidence="10">
    <location>
        <begin position="134"/>
        <end position="158"/>
    </location>
</feature>
<dbReference type="GO" id="GO:1903806">
    <property type="term" value="P:L-isoleucine import across plasma membrane"/>
    <property type="evidence" value="ECO:0007669"/>
    <property type="project" value="TreeGrafter"/>
</dbReference>
<proteinExistence type="inferred from homology"/>
<keyword evidence="6" id="KW-0029">Amino-acid transport</keyword>
<feature type="transmembrane region" description="Helical" evidence="10">
    <location>
        <begin position="179"/>
        <end position="208"/>
    </location>
</feature>
<feature type="transmembrane region" description="Helical" evidence="10">
    <location>
        <begin position="241"/>
        <end position="261"/>
    </location>
</feature>
<dbReference type="GO" id="GO:0015188">
    <property type="term" value="F:L-isoleucine transmembrane transporter activity"/>
    <property type="evidence" value="ECO:0007669"/>
    <property type="project" value="TreeGrafter"/>
</dbReference>
<dbReference type="GO" id="GO:0005304">
    <property type="term" value="F:L-valine transmembrane transporter activity"/>
    <property type="evidence" value="ECO:0007669"/>
    <property type="project" value="TreeGrafter"/>
</dbReference>
<organism evidence="11 12">
    <name type="scientific">Paenibacillus validus</name>
    <dbReference type="NCBI Taxonomy" id="44253"/>
    <lineage>
        <taxon>Bacteria</taxon>
        <taxon>Bacillati</taxon>
        <taxon>Bacillota</taxon>
        <taxon>Bacilli</taxon>
        <taxon>Bacillales</taxon>
        <taxon>Paenibacillaceae</taxon>
        <taxon>Paenibacillus</taxon>
    </lineage>
</organism>
<dbReference type="PANTHER" id="PTHR11795:SF371">
    <property type="entry name" value="HIGH-AFFINITY BRANCHED-CHAIN AMINO ACID TRANSPORT SYSTEM PERMEASE PROTEIN LIVH"/>
    <property type="match status" value="1"/>
</dbReference>
<dbReference type="GO" id="GO:0015190">
    <property type="term" value="F:L-leucine transmembrane transporter activity"/>
    <property type="evidence" value="ECO:0007669"/>
    <property type="project" value="TreeGrafter"/>
</dbReference>
<feature type="transmembrane region" description="Helical" evidence="10">
    <location>
        <begin position="93"/>
        <end position="114"/>
    </location>
</feature>
<feature type="transmembrane region" description="Helical" evidence="10">
    <location>
        <begin position="16"/>
        <end position="38"/>
    </location>
</feature>
<evidence type="ECO:0000256" key="2">
    <source>
        <dbReference type="ARBA" id="ARBA00022448"/>
    </source>
</evidence>
<evidence type="ECO:0000256" key="9">
    <source>
        <dbReference type="ARBA" id="ARBA00037998"/>
    </source>
</evidence>
<evidence type="ECO:0000256" key="8">
    <source>
        <dbReference type="ARBA" id="ARBA00023136"/>
    </source>
</evidence>
<feature type="transmembrane region" description="Helical" evidence="10">
    <location>
        <begin position="58"/>
        <end position="81"/>
    </location>
</feature>
<keyword evidence="5 10" id="KW-0812">Transmembrane</keyword>
<feature type="transmembrane region" description="Helical" evidence="10">
    <location>
        <begin position="214"/>
        <end position="234"/>
    </location>
</feature>
<keyword evidence="3" id="KW-1003">Cell membrane</keyword>
<keyword evidence="12" id="KW-1185">Reference proteome</keyword>
<evidence type="ECO:0000256" key="5">
    <source>
        <dbReference type="ARBA" id="ARBA00022692"/>
    </source>
</evidence>
<feature type="transmembrane region" description="Helical" evidence="10">
    <location>
        <begin position="267"/>
        <end position="286"/>
    </location>
</feature>
<keyword evidence="4" id="KW-0997">Cell inner membrane</keyword>
<dbReference type="InterPro" id="IPR052157">
    <property type="entry name" value="BCAA_transport_permease"/>
</dbReference>
<dbReference type="RefSeq" id="WP_054795676.1">
    <property type="nucleotide sequence ID" value="NZ_JARTHJ010000177.1"/>
</dbReference>
<dbReference type="GO" id="GO:0005886">
    <property type="term" value="C:plasma membrane"/>
    <property type="evidence" value="ECO:0007669"/>
    <property type="project" value="UniProtKB-SubCell"/>
</dbReference>
<dbReference type="Proteomes" id="UP000450917">
    <property type="component" value="Unassembled WGS sequence"/>
</dbReference>
<dbReference type="PANTHER" id="PTHR11795">
    <property type="entry name" value="BRANCHED-CHAIN AMINO ACID TRANSPORT SYSTEM PERMEASE PROTEIN LIVH"/>
    <property type="match status" value="1"/>
</dbReference>
<accession>A0A7X3CRV5</accession>
<dbReference type="GO" id="GO:0015808">
    <property type="term" value="P:L-alanine transport"/>
    <property type="evidence" value="ECO:0007669"/>
    <property type="project" value="TreeGrafter"/>
</dbReference>
<evidence type="ECO:0000256" key="7">
    <source>
        <dbReference type="ARBA" id="ARBA00022989"/>
    </source>
</evidence>
<dbReference type="AlphaFoldDB" id="A0A7X3CRV5"/>
<dbReference type="GO" id="GO:0042941">
    <property type="term" value="P:D-alanine transmembrane transport"/>
    <property type="evidence" value="ECO:0007669"/>
    <property type="project" value="TreeGrafter"/>
</dbReference>
<sequence length="294" mass="31304">MELIQQLINGLLQGSLYSLLAIGFTLIFGVLSMMNLAHSEVFMTSGIMVYILIDKVHLPLYAAVPIVLAGSIALGMVIELVSFRPIRRDYHYAPLASTIALGIVISELVVNLSGSDAKSVPSVIHLSNLQIGEVLISSPQMILLLVSLVSMLGLSYIMKSTKLGRSMRALSESETAAKLLGVHVRFVVVSTFVLASLLAAVAGMLYAIRFETVSPFMGTMVGLKGLAVMIIGGLGNIRGAMIGGILMGLLEVMAIALPLGLTEYADAVVWGMLILILLFRPTGLMGSSVQTERV</sequence>
<dbReference type="InterPro" id="IPR001851">
    <property type="entry name" value="ABC_transp_permease"/>
</dbReference>
<evidence type="ECO:0000313" key="11">
    <source>
        <dbReference type="EMBL" id="MUG69369.1"/>
    </source>
</evidence>
<dbReference type="CDD" id="cd06582">
    <property type="entry name" value="TM_PBP1_LivH_like"/>
    <property type="match status" value="1"/>
</dbReference>
<evidence type="ECO:0000256" key="3">
    <source>
        <dbReference type="ARBA" id="ARBA00022475"/>
    </source>
</evidence>
<keyword evidence="2" id="KW-0813">Transport</keyword>
<dbReference type="Pfam" id="PF02653">
    <property type="entry name" value="BPD_transp_2"/>
    <property type="match status" value="1"/>
</dbReference>
<comment type="caution">
    <text evidence="11">The sequence shown here is derived from an EMBL/GenBank/DDBJ whole genome shotgun (WGS) entry which is preliminary data.</text>
</comment>
<reference evidence="11 12" key="1">
    <citation type="submission" date="2019-11" db="EMBL/GenBank/DDBJ databases">
        <title>Draft genome sequences of five Paenibacillus species of dairy origin.</title>
        <authorList>
            <person name="Olajide A.M."/>
            <person name="Chen S."/>
            <person name="Lapointe G."/>
        </authorList>
    </citation>
    <scope>NUCLEOTIDE SEQUENCE [LARGE SCALE GENOMIC DNA]</scope>
    <source>
        <strain evidence="11 12">2CS3</strain>
    </source>
</reference>